<proteinExistence type="predicted"/>
<feature type="coiled-coil region" evidence="1">
    <location>
        <begin position="706"/>
        <end position="764"/>
    </location>
</feature>
<accession>A0A2H6KJW5</accession>
<evidence type="ECO:0000256" key="1">
    <source>
        <dbReference type="SAM" id="Coils"/>
    </source>
</evidence>
<keyword evidence="3" id="KW-1185">Reference proteome</keyword>
<evidence type="ECO:0000313" key="2">
    <source>
        <dbReference type="EMBL" id="GBE63284.1"/>
    </source>
</evidence>
<organism evidence="2 3">
    <name type="scientific">Babesia ovata</name>
    <dbReference type="NCBI Taxonomy" id="189622"/>
    <lineage>
        <taxon>Eukaryota</taxon>
        <taxon>Sar</taxon>
        <taxon>Alveolata</taxon>
        <taxon>Apicomplexa</taxon>
        <taxon>Aconoidasida</taxon>
        <taxon>Piroplasmida</taxon>
        <taxon>Babesiidae</taxon>
        <taxon>Babesia</taxon>
    </lineage>
</organism>
<keyword evidence="1" id="KW-0175">Coiled coil</keyword>
<dbReference type="GeneID" id="39877054"/>
<dbReference type="SUPFAM" id="SSF58113">
    <property type="entry name" value="Apolipoprotein A-I"/>
    <property type="match status" value="1"/>
</dbReference>
<dbReference type="AlphaFoldDB" id="A0A2H6KJW5"/>
<evidence type="ECO:0008006" key="4">
    <source>
        <dbReference type="Google" id="ProtNLM"/>
    </source>
</evidence>
<protein>
    <recommendedName>
        <fullName evidence="4">Extracellular matrix-binding ebh</fullName>
    </recommendedName>
</protein>
<name>A0A2H6KJW5_9APIC</name>
<evidence type="ECO:0000313" key="3">
    <source>
        <dbReference type="Proteomes" id="UP000236319"/>
    </source>
</evidence>
<dbReference type="Proteomes" id="UP000236319">
    <property type="component" value="Unassembled WGS sequence"/>
</dbReference>
<dbReference type="VEuPathDB" id="PiroplasmaDB:BOVATA_047770"/>
<dbReference type="EMBL" id="BDSA01000028">
    <property type="protein sequence ID" value="GBE63284.1"/>
    <property type="molecule type" value="Genomic_DNA"/>
</dbReference>
<dbReference type="RefSeq" id="XP_028869527.1">
    <property type="nucleotide sequence ID" value="XM_029013694.1"/>
</dbReference>
<comment type="caution">
    <text evidence="2">The sequence shown here is derived from an EMBL/GenBank/DDBJ whole genome shotgun (WGS) entry which is preliminary data.</text>
</comment>
<reference evidence="2 3" key="1">
    <citation type="journal article" date="2017" name="BMC Genomics">
        <title>Whole-genome assembly of Babesia ovata and comparative genomics between closely related pathogens.</title>
        <authorList>
            <person name="Yamagishi J."/>
            <person name="Asada M."/>
            <person name="Hakimi H."/>
            <person name="Tanaka T.Q."/>
            <person name="Sugimoto C."/>
            <person name="Kawazu S."/>
        </authorList>
    </citation>
    <scope>NUCLEOTIDE SEQUENCE [LARGE SCALE GENOMIC DNA]</scope>
    <source>
        <strain evidence="2 3">Miyake</strain>
    </source>
</reference>
<gene>
    <name evidence="2" type="ORF">BOVATA_047770</name>
</gene>
<sequence>MVAFAFQLNDVYEKQPYKVGKESHLKSVVDALNEKLCSGHDGFKRVIDLVADGVGRYNKEVERSNRKIKSKIERLLEQVGEEFESMITKIPGEEIFGKLQYIGEQCKNNVINARKQIKHETERLRKLSEKEWKDLKTMEMNIATVLQKLGVDVNSHISREVKTLVENLKALVQKIRNLLNDIFKQLSNYIFELEKWMKNADTMVNSAMEGTTEIADKKPGKNNQEMINAKAGQVKDWSGWLERYIADLSRLTGQVNGKVAALAGAFSDLGSDKNIKGIFDDLRGKALTIKSKVEMNSLNDTIQHNWENLKLKIKKLVEDIKGKDEDRTFGHIAKIMKSVAAWAKKFDDAKEMENEHDMKFDDVVQGWVEEILNNNHLVAGWIKEYFTKSHKGSESPYSIDGFWKKEDVTKRMAEYIMQNIEKSKITAAQTMLTPQEDDDRDKIETYVQAVQNVCNTFADALDKKLGSQEIDKLVEAVAQAIDKGFATPAHSLTGSEPKDYIAWAIKYTLHQLVGMGRGAAEELQSFIDAAKIDTNLKQIISSVESIGKQFDEDNNAHPDEDYGYHINKALQTVNPTIDKLHSQLNAATGQPSSGTNHADEVDKAIEAVKNKAIELTTGDTTGMAALSHEIKSNLVALTGEFAIAGKKVSEQLEKLKKEISLNKDGEGLHKIHKQLKELHGGAVTDALSAAEKFLKPDAYKLRDETIEKLRGQVDKEIENAKKLMIKQAQKIYVTSVKEMLKAFADKVQKELQDLPKQIDKERKEGFKGFMRTVEGKITDNATTDENIKKLKDLASESADTAEQKATLFKTLSTKFKEFFGPLKGYLDTEIMRLYKDSNAKKNPPVTIGDKDPHPYADALDAVQSKLNTLLDELHNSNHFTHSLTINLGNLSTALNSLVPTNFEGPCNTLPDVLKVGLRGFHAELEKAYVSVYDGVNFGASLTETKVHADGRTSGKLTTYGTKCAKVFLTLLSILSDDLNALKTICKGTCKFEKISKSTTLGEFLADNGFIVCKTDNQDGELRGNEKFRGQHIHTKLNENIDGAERNPHLPKCKKESEEITQAPAKYSLM</sequence>